<sequence length="643" mass="66821">MDQQQGMSRRAVLAGIGMAGLSLGLGATMAGGASVADTVYGQAGTIGNRLGHGNGNGKGNGHPEGGAELSDCGDGCRVFVSGFTYEDVQASLDAADGKTILFGPGVYTLSGGTPVVGSNTTVLACGEVVIVQPNTGKHAAFAIAPGSENITIDGFDLRGPWYGTGVPDWVNGDVDSALWNASYAENIGIDIRGRWYQRQVLGYPPAQMQALTDVSRHITIRNCRIEGFGQSAVIADQIDDFTAAHNRIRRCGRDGIRMYGVVSAHIYANTVSRLSPGYDGAKPNYNVYGITATRLYGSSSVPDPNLSVGRPSRDVDIICNHVELCSTWKGLDTHGGVNIRFIGNTVRNCYIAIGIDKGGIHDVHGKAPGRDLTVNGNTLVWDGDSPYRRAAVAAYGHDASDDLIGRNLTVCGNYITGYGGNATDGAVSVSNFAAVSVTGNVFTDCLRSALTLFNTVIDFTITGNVIDNVELTGYNVAYGVIVQTKRATGTVEGNTIRNRNQATMSAGVSLQTPDPGFGVKVGRDNVFSGVMNAKVNTAGNEAGGSYFLTPHAYANMELTPSGASILAGKGIAAALRTAVGEVEITLKEALSGNQTVIPQITVKNGAGIAASVSAVTSGGFKVYVTDAQGAAADSGFYVTVHGY</sequence>
<dbReference type="Pfam" id="PF13229">
    <property type="entry name" value="Beta_helix"/>
    <property type="match status" value="1"/>
</dbReference>
<feature type="domain" description="Right handed beta helix" evidence="1">
    <location>
        <begin position="215"/>
        <end position="378"/>
    </location>
</feature>
<dbReference type="PROSITE" id="PS51318">
    <property type="entry name" value="TAT"/>
    <property type="match status" value="1"/>
</dbReference>
<evidence type="ECO:0000313" key="2">
    <source>
        <dbReference type="EMBL" id="MBD2863851.1"/>
    </source>
</evidence>
<dbReference type="RefSeq" id="WP_190929484.1">
    <property type="nucleotide sequence ID" value="NZ_JACXJA010000023.1"/>
</dbReference>
<dbReference type="InterPro" id="IPR011050">
    <property type="entry name" value="Pectin_lyase_fold/virulence"/>
</dbReference>
<evidence type="ECO:0000313" key="3">
    <source>
        <dbReference type="Proteomes" id="UP000639396"/>
    </source>
</evidence>
<dbReference type="Proteomes" id="UP000639396">
    <property type="component" value="Unassembled WGS sequence"/>
</dbReference>
<dbReference type="Gene3D" id="2.160.20.10">
    <property type="entry name" value="Single-stranded right-handed beta-helix, Pectin lyase-like"/>
    <property type="match status" value="2"/>
</dbReference>
<dbReference type="InterPro" id="IPR039448">
    <property type="entry name" value="Beta_helix"/>
</dbReference>
<gene>
    <name evidence="2" type="ORF">IDH45_17830</name>
</gene>
<accession>A0A927H0A4</accession>
<dbReference type="InterPro" id="IPR012334">
    <property type="entry name" value="Pectin_lyas_fold"/>
</dbReference>
<organism evidence="2 3">
    <name type="scientific">Paenibacillus oceani</name>
    <dbReference type="NCBI Taxonomy" id="2772510"/>
    <lineage>
        <taxon>Bacteria</taxon>
        <taxon>Bacillati</taxon>
        <taxon>Bacillota</taxon>
        <taxon>Bacilli</taxon>
        <taxon>Bacillales</taxon>
        <taxon>Paenibacillaceae</taxon>
        <taxon>Paenibacillus</taxon>
    </lineage>
</organism>
<comment type="caution">
    <text evidence="2">The sequence shown here is derived from an EMBL/GenBank/DDBJ whole genome shotgun (WGS) entry which is preliminary data.</text>
</comment>
<keyword evidence="3" id="KW-1185">Reference proteome</keyword>
<dbReference type="InterPro" id="IPR006626">
    <property type="entry name" value="PbH1"/>
</dbReference>
<reference evidence="2" key="1">
    <citation type="submission" date="2020-09" db="EMBL/GenBank/DDBJ databases">
        <title>A novel bacterium of genus Paenibacillus, isolated from South China Sea.</title>
        <authorList>
            <person name="Huang H."/>
            <person name="Mo K."/>
            <person name="Hu Y."/>
        </authorList>
    </citation>
    <scope>NUCLEOTIDE SEQUENCE</scope>
    <source>
        <strain evidence="2">IB182363</strain>
    </source>
</reference>
<evidence type="ECO:0000259" key="1">
    <source>
        <dbReference type="Pfam" id="PF13229"/>
    </source>
</evidence>
<protein>
    <recommendedName>
        <fullName evidence="1">Right handed beta helix domain-containing protein</fullName>
    </recommendedName>
</protein>
<dbReference type="InterPro" id="IPR006311">
    <property type="entry name" value="TAT_signal"/>
</dbReference>
<dbReference type="SUPFAM" id="SSF51126">
    <property type="entry name" value="Pectin lyase-like"/>
    <property type="match status" value="2"/>
</dbReference>
<dbReference type="EMBL" id="JACXJA010000023">
    <property type="protein sequence ID" value="MBD2863851.1"/>
    <property type="molecule type" value="Genomic_DNA"/>
</dbReference>
<dbReference type="AlphaFoldDB" id="A0A927H0A4"/>
<name>A0A927H0A4_9BACL</name>
<proteinExistence type="predicted"/>
<dbReference type="SMART" id="SM00710">
    <property type="entry name" value="PbH1"/>
    <property type="match status" value="9"/>
</dbReference>